<keyword evidence="2" id="KW-1185">Reference proteome</keyword>
<comment type="caution">
    <text evidence="1">The sequence shown here is derived from an EMBL/GenBank/DDBJ whole genome shotgun (WGS) entry which is preliminary data.</text>
</comment>
<sequence>MQQQTALAAHVPQKLQPQQPQQVSPIQQSIKSSVSPSKPSMAPSLSKITLVYNTKSQTYTEYQSNSEDIAKLDKGKNIIITDPSSLSDDDDDDDESVRSEGGSQHRSSIKAKRSRKGCLTCRHRKKRCCENKPRCKECERLGLNCKWPMPGTENKNRSKNNQFNHDEMKHEIYGTIKILRGIVDYRVEG</sequence>
<accession>A0ACB5U3J0</accession>
<gene>
    <name evidence="1" type="ORF">Cboi01_000578800</name>
</gene>
<organism evidence="1 2">
    <name type="scientific">Candida boidinii</name>
    <name type="common">Yeast</name>
    <dbReference type="NCBI Taxonomy" id="5477"/>
    <lineage>
        <taxon>Eukaryota</taxon>
        <taxon>Fungi</taxon>
        <taxon>Dikarya</taxon>
        <taxon>Ascomycota</taxon>
        <taxon>Saccharomycotina</taxon>
        <taxon>Pichiomycetes</taxon>
        <taxon>Pichiales</taxon>
        <taxon>Pichiaceae</taxon>
        <taxon>Ogataea</taxon>
        <taxon>Ogataea/Candida clade</taxon>
    </lineage>
</organism>
<evidence type="ECO:0000313" key="1">
    <source>
        <dbReference type="EMBL" id="GMF01241.1"/>
    </source>
</evidence>
<dbReference type="EMBL" id="BSXV01004801">
    <property type="protein sequence ID" value="GMF01241.1"/>
    <property type="molecule type" value="Genomic_DNA"/>
</dbReference>
<dbReference type="Proteomes" id="UP001165101">
    <property type="component" value="Unassembled WGS sequence"/>
</dbReference>
<proteinExistence type="predicted"/>
<reference evidence="1" key="1">
    <citation type="submission" date="2023-04" db="EMBL/GenBank/DDBJ databases">
        <title>Candida boidinii NBRC 1967.</title>
        <authorList>
            <person name="Ichikawa N."/>
            <person name="Sato H."/>
            <person name="Tonouchi N."/>
        </authorList>
    </citation>
    <scope>NUCLEOTIDE SEQUENCE</scope>
    <source>
        <strain evidence="1">NBRC 1967</strain>
    </source>
</reference>
<evidence type="ECO:0000313" key="2">
    <source>
        <dbReference type="Proteomes" id="UP001165101"/>
    </source>
</evidence>
<name>A0ACB5U3J0_CANBO</name>
<protein>
    <submittedName>
        <fullName evidence="1">Unnamed protein product</fullName>
    </submittedName>
</protein>